<reference evidence="10" key="1">
    <citation type="submission" date="2021-04" db="EMBL/GenBank/DDBJ databases">
        <title>Isolation of p-tert-butylphenol degrading bacteria Sphingobium phenoxybenzoativorans Tas13 from active sludge.</title>
        <authorList>
            <person name="Li Y."/>
        </authorList>
    </citation>
    <scope>NUCLEOTIDE SEQUENCE</scope>
    <source>
        <strain evidence="10">Tas13</strain>
    </source>
</reference>
<feature type="transmembrane region" description="Helical" evidence="9">
    <location>
        <begin position="226"/>
        <end position="249"/>
    </location>
</feature>
<evidence type="ECO:0000256" key="1">
    <source>
        <dbReference type="ARBA" id="ARBA00004651"/>
    </source>
</evidence>
<name>A0A975K954_9SPHN</name>
<dbReference type="Proteomes" id="UP000681425">
    <property type="component" value="Chromosome"/>
</dbReference>
<feature type="transmembrane region" description="Helical" evidence="9">
    <location>
        <begin position="40"/>
        <end position="61"/>
    </location>
</feature>
<evidence type="ECO:0000313" key="11">
    <source>
        <dbReference type="Proteomes" id="UP000681425"/>
    </source>
</evidence>
<comment type="similarity">
    <text evidence="2">Belongs to the amino acid-polyamine-organocation (APC) superfamily. Basic amino acid/polyamine antiporter (APA) (TC 2.A.3.2) family.</text>
</comment>
<evidence type="ECO:0000256" key="8">
    <source>
        <dbReference type="ARBA" id="ARBA00045636"/>
    </source>
</evidence>
<keyword evidence="11" id="KW-1185">Reference proteome</keyword>
<dbReference type="PANTHER" id="PTHR42770">
    <property type="entry name" value="AMINO ACID TRANSPORTER-RELATED"/>
    <property type="match status" value="1"/>
</dbReference>
<keyword evidence="4" id="KW-1003">Cell membrane</keyword>
<keyword evidence="5 9" id="KW-0812">Transmembrane</keyword>
<evidence type="ECO:0000256" key="3">
    <source>
        <dbReference type="ARBA" id="ARBA00021069"/>
    </source>
</evidence>
<proteinExistence type="inferred from homology"/>
<dbReference type="RefSeq" id="WP_212610327.1">
    <property type="nucleotide sequence ID" value="NZ_CP073910.1"/>
</dbReference>
<feature type="transmembrane region" description="Helical" evidence="9">
    <location>
        <begin position="122"/>
        <end position="139"/>
    </location>
</feature>
<evidence type="ECO:0000256" key="6">
    <source>
        <dbReference type="ARBA" id="ARBA00022989"/>
    </source>
</evidence>
<evidence type="ECO:0000256" key="7">
    <source>
        <dbReference type="ARBA" id="ARBA00023136"/>
    </source>
</evidence>
<feature type="transmembrane region" description="Helical" evidence="9">
    <location>
        <begin position="6"/>
        <end position="28"/>
    </location>
</feature>
<evidence type="ECO:0000256" key="2">
    <source>
        <dbReference type="ARBA" id="ARBA00008220"/>
    </source>
</evidence>
<dbReference type="InterPro" id="IPR002293">
    <property type="entry name" value="AA/rel_permease1"/>
</dbReference>
<evidence type="ECO:0000256" key="9">
    <source>
        <dbReference type="SAM" id="Phobius"/>
    </source>
</evidence>
<feature type="transmembrane region" description="Helical" evidence="9">
    <location>
        <begin position="348"/>
        <end position="369"/>
    </location>
</feature>
<evidence type="ECO:0000256" key="4">
    <source>
        <dbReference type="ARBA" id="ARBA00022475"/>
    </source>
</evidence>
<keyword evidence="6 9" id="KW-1133">Transmembrane helix</keyword>
<dbReference type="PIRSF" id="PIRSF006060">
    <property type="entry name" value="AA_transporter"/>
    <property type="match status" value="1"/>
</dbReference>
<feature type="transmembrane region" description="Helical" evidence="9">
    <location>
        <begin position="399"/>
        <end position="417"/>
    </location>
</feature>
<dbReference type="KEGG" id="spph:KFK14_06680"/>
<dbReference type="PANTHER" id="PTHR42770:SF18">
    <property type="entry name" value="ARGININE_AGMATINE ANTIPORTER"/>
    <property type="match status" value="1"/>
</dbReference>
<sequence>MTSTRPLGLLACIALVMGNMIGSGVFLLPAALAPFGWNAVAGWVLTIGGALSLAWVLAALTKRLPGTGGPPEMVAAAFGPIAGFAVGWIYLVSIWTTNVAIAIAAVSYLSIFMPIIGQVPGLAAASGFALLWLLTLLNIRGAKAAGGFQILTVALKLVPLLVVFVIIILVLATQGTAPLRPFPAEGLNLPAVTASAALTLWALLGFESASACAGKVADPERTIPRATMIGTAVTGLIYLLICSGIALLLPEAVAAHSDAPFATFVARFWSPGPSYFIALFAAISAIGALNGWLLLQGEVPLAMAKAGQWPQWLAKTDGRGTPVRALIISSIIGSLLLLSNSLRGMGDLFQTMALLSTSATLWLYLCCALTALKFRLVLPVAAVGVVYSLWTLWGAGLDISGYSLLLMLVGFPLYWMARREAGAALA</sequence>
<dbReference type="InterPro" id="IPR050367">
    <property type="entry name" value="APC_superfamily"/>
</dbReference>
<comment type="function">
    <text evidence="8">Major component of the acid-resistance (AR) system allowing enteric pathogens to survive the acidic environment in the stomach. Exchanges extracellular arginine for its intracellular decarboxylation product agmatine (Agm) thereby expelling intracellular protons. Probably undergoes several conformational states in order to translocate the substrate across the membrane; keeps the substrate accessible to only 1 side of the membrane at a time by opening and closing 3 membrane-internal gates.</text>
</comment>
<protein>
    <recommendedName>
        <fullName evidence="3">Arginine/agmatine antiporter</fullName>
    </recommendedName>
</protein>
<evidence type="ECO:0000256" key="5">
    <source>
        <dbReference type="ARBA" id="ARBA00022692"/>
    </source>
</evidence>
<comment type="subcellular location">
    <subcellularLocation>
        <location evidence="1">Cell membrane</location>
        <topology evidence="1">Multi-pass membrane protein</topology>
    </subcellularLocation>
</comment>
<evidence type="ECO:0000313" key="10">
    <source>
        <dbReference type="EMBL" id="QUT07103.1"/>
    </source>
</evidence>
<feature type="transmembrane region" description="Helical" evidence="9">
    <location>
        <begin position="376"/>
        <end position="393"/>
    </location>
</feature>
<gene>
    <name evidence="10" type="ORF">KFK14_06680</name>
</gene>
<feature type="transmembrane region" description="Helical" evidence="9">
    <location>
        <begin position="151"/>
        <end position="172"/>
    </location>
</feature>
<feature type="transmembrane region" description="Helical" evidence="9">
    <location>
        <begin position="192"/>
        <end position="214"/>
    </location>
</feature>
<feature type="transmembrane region" description="Helical" evidence="9">
    <location>
        <begin position="73"/>
        <end position="92"/>
    </location>
</feature>
<dbReference type="GO" id="GO:0022857">
    <property type="term" value="F:transmembrane transporter activity"/>
    <property type="evidence" value="ECO:0007669"/>
    <property type="project" value="InterPro"/>
</dbReference>
<dbReference type="Gene3D" id="1.20.1740.10">
    <property type="entry name" value="Amino acid/polyamine transporter I"/>
    <property type="match status" value="1"/>
</dbReference>
<dbReference type="EMBL" id="CP073910">
    <property type="protein sequence ID" value="QUT07103.1"/>
    <property type="molecule type" value="Genomic_DNA"/>
</dbReference>
<keyword evidence="7 9" id="KW-0472">Membrane</keyword>
<dbReference type="AlphaFoldDB" id="A0A975K954"/>
<organism evidence="10 11">
    <name type="scientific">Sphingobium phenoxybenzoativorans</name>
    <dbReference type="NCBI Taxonomy" id="1592790"/>
    <lineage>
        <taxon>Bacteria</taxon>
        <taxon>Pseudomonadati</taxon>
        <taxon>Pseudomonadota</taxon>
        <taxon>Alphaproteobacteria</taxon>
        <taxon>Sphingomonadales</taxon>
        <taxon>Sphingomonadaceae</taxon>
        <taxon>Sphingobium</taxon>
    </lineage>
</organism>
<dbReference type="GO" id="GO:0005886">
    <property type="term" value="C:plasma membrane"/>
    <property type="evidence" value="ECO:0007669"/>
    <property type="project" value="UniProtKB-SubCell"/>
</dbReference>
<feature type="transmembrane region" description="Helical" evidence="9">
    <location>
        <begin position="275"/>
        <end position="295"/>
    </location>
</feature>
<feature type="transmembrane region" description="Helical" evidence="9">
    <location>
        <begin position="323"/>
        <end position="342"/>
    </location>
</feature>
<accession>A0A975K954</accession>
<dbReference type="Pfam" id="PF13520">
    <property type="entry name" value="AA_permease_2"/>
    <property type="match status" value="1"/>
</dbReference>